<reference evidence="13" key="1">
    <citation type="submission" date="2013-11" db="EMBL/GenBank/DDBJ databases">
        <title>The genomic landscape of the Guanapo guppy.</title>
        <authorList>
            <person name="Kuenstner A."/>
            <person name="Dreyer C."/>
        </authorList>
    </citation>
    <scope>NUCLEOTIDE SEQUENCE</scope>
    <source>
        <strain evidence="13">Guanapo</strain>
    </source>
</reference>
<feature type="region of interest" description="Disordered" evidence="10">
    <location>
        <begin position="1210"/>
        <end position="1238"/>
    </location>
</feature>
<evidence type="ECO:0000256" key="10">
    <source>
        <dbReference type="SAM" id="MobiDB-lite"/>
    </source>
</evidence>
<evidence type="ECO:0000256" key="3">
    <source>
        <dbReference type="ARBA" id="ARBA00022763"/>
    </source>
</evidence>
<sequence>MPVVWPTILDLGRDECKRILRKLELEAYAGVISALRAQGDLTKDKKDLLGELTKILGISTERHRAEVRRAVNDERLTTIAYHMSGPNNSSEWSIEGRRLVPLMPRLVPQTAFTATANAVASATANQNASLLLPAETGNKEVVVCYSYTSTTSTPTSATASSGPVGATVKSPRPASPSSNVVVLPSGSTVYVKSVSCSDDDEKPRKRRRTNSSSSSPVMLKDVTKVSPPVSRNITVPVSGSPKMSNIMQSIANSLPPHLSPVKITFTKPTIQTTSTTTQKVIIVTTSPSSGFVPNILSKSHAHNAAAAAMAKLGSTSILTTPTQKQTVVFPSSSNPSPNTVAVTTVVSSTPSVVMSTVAPSSAGVKVASARLPSPKTLVGSPTQILAQFPKQQSPKQLQQSSPLGASSISQSQSSSTTPPGTKPTIQIKQESGVKIITQQVQPSKILPKPSSVALSSSSSSPIMVVSSNGTIMTTKLVTQPTATQATYTRPTVGPNIGARISASSGGTTYVKTTSGSIITVVPKSLATLGGKIISSNIVSGTTTKITTIPMTSKPNVIVVQKTTGKGATIQGLPTKSMVTTLLNPGGEKSLQAVQGTKPAIITTSRPITKMIVTQPKGISCGSQSTATKIIPTKIVYGQQGKTQVLIKPKPVFQTAMVSEQTRQLVTETLQQVTRSAEVSQAQTSGQDGSVKDDAAVLAEATSLSSEASNSDPLPVVHLVSSREQDWTEQEVAMESIPTIIYPDVSASDSQFATSTIKALLELQQTTVKEKAESKPKPPTIDLSQMAVPIQLQQEKAGPESPKPSTSEAEPSSEHVTAGDPNNTHFTSSFKICHMVKLTSFVCFLLIISCGPADHGKTEPVVEVAELEGDTLDPQTGLFYRSNKAPSDPVNPPTQPAAAQPPPPLLVSQAEAEPSHPVSSPTQQQQQQPPPPPPQLQSKPQVSQPSSSTPPLIKKIPKPQDQTAPKPQPSSLSPHKDRAVTVPTQSVAKTPTPTPTTPTKTPVTPQLPKLQQAPSSHHRPLHAPMSHPPPLQAHHPVSTEKPASSQQPIITQSATVTKITFGSSHHPTPVFSSGEAAAKLLPESSSGPSGDKPSVSDILKISMMEAEIDPSTEPMVVDSSSDRGPLGKTLDVQSVSGTLDSGQFISSSGAGMRHAKPQQFSCVQGLAAQSSKDDLEVIEVIPQFSILPDSSQSNVVVEPSGFLEITNYTSQQLEEDSPMEQEVDSSNDEAAAASPAEQP</sequence>
<evidence type="ECO:0000256" key="9">
    <source>
        <dbReference type="ARBA" id="ARBA00073247"/>
    </source>
</evidence>
<dbReference type="GO" id="GO:0006355">
    <property type="term" value="P:regulation of DNA-templated transcription"/>
    <property type="evidence" value="ECO:0007669"/>
    <property type="project" value="InterPro"/>
</dbReference>
<dbReference type="InterPro" id="IPR033482">
    <property type="entry name" value="EMSY"/>
</dbReference>
<comment type="subcellular location">
    <subcellularLocation>
        <location evidence="1">Nucleus</location>
    </subcellularLocation>
</comment>
<reference evidence="12" key="3">
    <citation type="submission" date="2025-09" db="UniProtKB">
        <authorList>
            <consortium name="Ensembl"/>
        </authorList>
    </citation>
    <scope>IDENTIFICATION</scope>
    <source>
        <strain evidence="12">Guanapo</strain>
    </source>
</reference>
<dbReference type="GeneTree" id="ENSGT00390000009554"/>
<dbReference type="PANTHER" id="PTHR16500">
    <property type="entry name" value="BRCA2-INTERACTING TRANSCRIPTIONAL REPRESSOR EMSY"/>
    <property type="match status" value="1"/>
</dbReference>
<feature type="compositionally biased region" description="Low complexity" evidence="10">
    <location>
        <begin position="935"/>
        <end position="951"/>
    </location>
</feature>
<dbReference type="GO" id="GO:0005654">
    <property type="term" value="C:nucleoplasm"/>
    <property type="evidence" value="ECO:0007669"/>
    <property type="project" value="TreeGrafter"/>
</dbReference>
<feature type="compositionally biased region" description="Low complexity" evidence="10">
    <location>
        <begin position="389"/>
        <end position="424"/>
    </location>
</feature>
<dbReference type="Pfam" id="PF03735">
    <property type="entry name" value="ENT"/>
    <property type="match status" value="1"/>
</dbReference>
<evidence type="ECO:0000256" key="5">
    <source>
        <dbReference type="ARBA" id="ARBA00023015"/>
    </source>
</evidence>
<dbReference type="GO" id="GO:0006281">
    <property type="term" value="P:DNA repair"/>
    <property type="evidence" value="ECO:0007669"/>
    <property type="project" value="UniProtKB-KW"/>
</dbReference>
<dbReference type="Bgee" id="ENSPREG00000014428">
    <property type="expression patterns" value="Expressed in head and 1 other cell type or tissue"/>
</dbReference>
<dbReference type="InterPro" id="IPR005491">
    <property type="entry name" value="ENT_dom"/>
</dbReference>
<dbReference type="Ensembl" id="ENSPRET00000021658.1">
    <property type="protein sequence ID" value="ENSPREP00000021433.1"/>
    <property type="gene ID" value="ENSPREG00000014428.1"/>
</dbReference>
<evidence type="ECO:0000256" key="6">
    <source>
        <dbReference type="ARBA" id="ARBA00023163"/>
    </source>
</evidence>
<name>A0A3P9PIA3_POERE</name>
<keyword evidence="5" id="KW-0805">Transcription regulation</keyword>
<evidence type="ECO:0000313" key="13">
    <source>
        <dbReference type="Proteomes" id="UP000242638"/>
    </source>
</evidence>
<feature type="domain" description="ENT" evidence="11">
    <location>
        <begin position="16"/>
        <end position="100"/>
    </location>
</feature>
<keyword evidence="3" id="KW-0227">DNA damage</keyword>
<feature type="compositionally biased region" description="Low complexity" evidence="10">
    <location>
        <begin position="914"/>
        <end position="926"/>
    </location>
</feature>
<dbReference type="Gene3D" id="1.10.1240.40">
    <property type="entry name" value="ENT domain"/>
    <property type="match status" value="1"/>
</dbReference>
<dbReference type="AlphaFoldDB" id="A0A3P9PIA3"/>
<dbReference type="InterPro" id="IPR036142">
    <property type="entry name" value="ENT_dom-like_sf"/>
</dbReference>
<keyword evidence="6" id="KW-0804">Transcription</keyword>
<dbReference type="Proteomes" id="UP000242638">
    <property type="component" value="Unassembled WGS sequence"/>
</dbReference>
<protein>
    <recommendedName>
        <fullName evidence="9">BRCA2-interacting transcriptional repressor EMSY</fullName>
    </recommendedName>
</protein>
<evidence type="ECO:0000313" key="12">
    <source>
        <dbReference type="Ensembl" id="ENSPREP00000021433.1"/>
    </source>
</evidence>
<feature type="region of interest" description="Disordered" evidence="10">
    <location>
        <begin position="792"/>
        <end position="822"/>
    </location>
</feature>
<feature type="compositionally biased region" description="Polar residues" evidence="10">
    <location>
        <begin position="959"/>
        <end position="972"/>
    </location>
</feature>
<dbReference type="PANTHER" id="PTHR16500:SF3">
    <property type="entry name" value="BRCA2-INTERACTING TRANSCRIPTIONAL REPRESSOR EMSY"/>
    <property type="match status" value="1"/>
</dbReference>
<evidence type="ECO:0000256" key="4">
    <source>
        <dbReference type="ARBA" id="ARBA00022853"/>
    </source>
</evidence>
<dbReference type="SUPFAM" id="SSF158639">
    <property type="entry name" value="ENT-like"/>
    <property type="match status" value="1"/>
</dbReference>
<reference evidence="12" key="2">
    <citation type="submission" date="2025-08" db="UniProtKB">
        <authorList>
            <consortium name="Ensembl"/>
        </authorList>
    </citation>
    <scope>IDENTIFICATION</scope>
    <source>
        <strain evidence="12">Guanapo</strain>
    </source>
</reference>
<keyword evidence="4" id="KW-0156">Chromatin regulator</keyword>
<keyword evidence="2" id="KW-0678">Repressor</keyword>
<feature type="compositionally biased region" description="Pro residues" evidence="10">
    <location>
        <begin position="888"/>
        <end position="904"/>
    </location>
</feature>
<feature type="compositionally biased region" description="Polar residues" evidence="10">
    <location>
        <begin position="1040"/>
        <end position="1065"/>
    </location>
</feature>
<keyword evidence="7" id="KW-0234">DNA repair</keyword>
<feature type="compositionally biased region" description="Acidic residues" evidence="10">
    <location>
        <begin position="1212"/>
        <end position="1226"/>
    </location>
</feature>
<evidence type="ECO:0000256" key="8">
    <source>
        <dbReference type="ARBA" id="ARBA00023242"/>
    </source>
</evidence>
<proteinExistence type="predicted"/>
<evidence type="ECO:0000259" key="11">
    <source>
        <dbReference type="PROSITE" id="PS51138"/>
    </source>
</evidence>
<dbReference type="PROSITE" id="PS51138">
    <property type="entry name" value="ENT"/>
    <property type="match status" value="1"/>
</dbReference>
<evidence type="ECO:0000256" key="7">
    <source>
        <dbReference type="ARBA" id="ARBA00023204"/>
    </source>
</evidence>
<keyword evidence="8" id="KW-0539">Nucleus</keyword>
<feature type="compositionally biased region" description="Low complexity" evidence="10">
    <location>
        <begin position="150"/>
        <end position="161"/>
    </location>
</feature>
<evidence type="ECO:0000256" key="1">
    <source>
        <dbReference type="ARBA" id="ARBA00004123"/>
    </source>
</evidence>
<evidence type="ECO:0000256" key="2">
    <source>
        <dbReference type="ARBA" id="ARBA00022491"/>
    </source>
</evidence>
<keyword evidence="13" id="KW-1185">Reference proteome</keyword>
<feature type="compositionally biased region" description="Polar residues" evidence="10">
    <location>
        <begin position="175"/>
        <end position="196"/>
    </location>
</feature>
<dbReference type="GO" id="GO:0006325">
    <property type="term" value="P:chromatin organization"/>
    <property type="evidence" value="ECO:0007669"/>
    <property type="project" value="UniProtKB-KW"/>
</dbReference>
<dbReference type="SMART" id="SM01191">
    <property type="entry name" value="ENT"/>
    <property type="match status" value="1"/>
</dbReference>
<organism evidence="12 13">
    <name type="scientific">Poecilia reticulata</name>
    <name type="common">Guppy</name>
    <name type="synonym">Acanthophacelus reticulatus</name>
    <dbReference type="NCBI Taxonomy" id="8081"/>
    <lineage>
        <taxon>Eukaryota</taxon>
        <taxon>Metazoa</taxon>
        <taxon>Chordata</taxon>
        <taxon>Craniata</taxon>
        <taxon>Vertebrata</taxon>
        <taxon>Euteleostomi</taxon>
        <taxon>Actinopterygii</taxon>
        <taxon>Neopterygii</taxon>
        <taxon>Teleostei</taxon>
        <taxon>Neoteleostei</taxon>
        <taxon>Acanthomorphata</taxon>
        <taxon>Ovalentaria</taxon>
        <taxon>Atherinomorphae</taxon>
        <taxon>Cyprinodontiformes</taxon>
        <taxon>Poeciliidae</taxon>
        <taxon>Poeciliinae</taxon>
        <taxon>Poecilia</taxon>
    </lineage>
</organism>
<feature type="region of interest" description="Disordered" evidence="10">
    <location>
        <begin position="150"/>
        <end position="218"/>
    </location>
</feature>
<dbReference type="FunFam" id="1.10.1240.40:FF:000001">
    <property type="entry name" value="BRCA2-interacting transcriptional repressor EMSY isoform X1"/>
    <property type="match status" value="1"/>
</dbReference>
<feature type="region of interest" description="Disordered" evidence="10">
    <location>
        <begin position="872"/>
        <end position="1132"/>
    </location>
</feature>
<feature type="region of interest" description="Disordered" evidence="10">
    <location>
        <begin position="389"/>
        <end position="427"/>
    </location>
</feature>
<accession>A0A3P9PIA3</accession>